<dbReference type="InterPro" id="IPR031316">
    <property type="entry name" value="FlgM_C"/>
</dbReference>
<evidence type="ECO:0000259" key="1">
    <source>
        <dbReference type="Pfam" id="PF04316"/>
    </source>
</evidence>
<dbReference type="Proteomes" id="UP000648075">
    <property type="component" value="Unassembled WGS sequence"/>
</dbReference>
<protein>
    <recommendedName>
        <fullName evidence="1">Anti-sigma-28 factor FlgM C-terminal domain-containing protein</fullName>
    </recommendedName>
</protein>
<dbReference type="SUPFAM" id="SSF101498">
    <property type="entry name" value="Anti-sigma factor FlgM"/>
    <property type="match status" value="1"/>
</dbReference>
<dbReference type="Pfam" id="PF04316">
    <property type="entry name" value="FlgM"/>
    <property type="match status" value="1"/>
</dbReference>
<accession>A0A918P9R1</accession>
<dbReference type="RefSeq" id="WP_189619437.1">
    <property type="nucleotide sequence ID" value="NZ_BMZA01000001.1"/>
</dbReference>
<proteinExistence type="predicted"/>
<feature type="domain" description="Anti-sigma-28 factor FlgM C-terminal" evidence="1">
    <location>
        <begin position="58"/>
        <end position="95"/>
    </location>
</feature>
<dbReference type="InterPro" id="IPR035890">
    <property type="entry name" value="Anti-sigma-28_factor_FlgM_sf"/>
</dbReference>
<comment type="caution">
    <text evidence="2">The sequence shown here is derived from an EMBL/GenBank/DDBJ whole genome shotgun (WGS) entry which is preliminary data.</text>
</comment>
<name>A0A918P9R1_9SPHN</name>
<sequence length="105" mass="10239">MPPIEVGPARAASAIDARLARAAGGENGASVSTGAAATSFSAKGQGIAAGPAVETSAALDPGAAPIDTDRVEVIRKAVESGTYPVIPTRIADAMIAAGVLLRSAK</sequence>
<organism evidence="2 3">
    <name type="scientific">Novosphingobium colocasiae</name>
    <dbReference type="NCBI Taxonomy" id="1256513"/>
    <lineage>
        <taxon>Bacteria</taxon>
        <taxon>Pseudomonadati</taxon>
        <taxon>Pseudomonadota</taxon>
        <taxon>Alphaproteobacteria</taxon>
        <taxon>Sphingomonadales</taxon>
        <taxon>Sphingomonadaceae</taxon>
        <taxon>Novosphingobium</taxon>
    </lineage>
</organism>
<evidence type="ECO:0000313" key="2">
    <source>
        <dbReference type="EMBL" id="GGY92639.1"/>
    </source>
</evidence>
<dbReference type="EMBL" id="BMZA01000001">
    <property type="protein sequence ID" value="GGY92639.1"/>
    <property type="molecule type" value="Genomic_DNA"/>
</dbReference>
<dbReference type="AlphaFoldDB" id="A0A918P9R1"/>
<reference evidence="2" key="2">
    <citation type="submission" date="2020-09" db="EMBL/GenBank/DDBJ databases">
        <authorList>
            <person name="Sun Q."/>
            <person name="Kim S."/>
        </authorList>
    </citation>
    <scope>NUCLEOTIDE SEQUENCE</scope>
    <source>
        <strain evidence="2">KCTC 32255</strain>
    </source>
</reference>
<gene>
    <name evidence="2" type="ORF">GCM10011614_04320</name>
</gene>
<keyword evidence="3" id="KW-1185">Reference proteome</keyword>
<reference evidence="2" key="1">
    <citation type="journal article" date="2014" name="Int. J. Syst. Evol. Microbiol.">
        <title>Complete genome sequence of Corynebacterium casei LMG S-19264T (=DSM 44701T), isolated from a smear-ripened cheese.</title>
        <authorList>
            <consortium name="US DOE Joint Genome Institute (JGI-PGF)"/>
            <person name="Walter F."/>
            <person name="Albersmeier A."/>
            <person name="Kalinowski J."/>
            <person name="Ruckert C."/>
        </authorList>
    </citation>
    <scope>NUCLEOTIDE SEQUENCE</scope>
    <source>
        <strain evidence="2">KCTC 32255</strain>
    </source>
</reference>
<evidence type="ECO:0000313" key="3">
    <source>
        <dbReference type="Proteomes" id="UP000648075"/>
    </source>
</evidence>